<protein>
    <submittedName>
        <fullName evidence="1">GNAT family N-acetyltransferase</fullName>
    </submittedName>
</protein>
<dbReference type="RefSeq" id="WP_303282449.1">
    <property type="nucleotide sequence ID" value="NZ_BAABCZ010000011.1"/>
</dbReference>
<dbReference type="SUPFAM" id="SSF55729">
    <property type="entry name" value="Acyl-CoA N-acyltransferases (Nat)"/>
    <property type="match status" value="1"/>
</dbReference>
<reference evidence="1" key="1">
    <citation type="submission" date="2023-07" db="EMBL/GenBank/DDBJ databases">
        <title>Two novel species in the genus Flavivirga.</title>
        <authorList>
            <person name="Kwon K."/>
        </authorList>
    </citation>
    <scope>NUCLEOTIDE SEQUENCE</scope>
    <source>
        <strain evidence="1">KACC 14157</strain>
    </source>
</reference>
<name>A0ABT8X1P2_9FLAO</name>
<evidence type="ECO:0000313" key="1">
    <source>
        <dbReference type="EMBL" id="MDO5987870.1"/>
    </source>
</evidence>
<proteinExistence type="predicted"/>
<comment type="caution">
    <text evidence="1">The sequence shown here is derived from an EMBL/GenBank/DDBJ whole genome shotgun (WGS) entry which is preliminary data.</text>
</comment>
<accession>A0ABT8X1P2</accession>
<evidence type="ECO:0000313" key="2">
    <source>
        <dbReference type="Proteomes" id="UP001176891"/>
    </source>
</evidence>
<dbReference type="InterPro" id="IPR016181">
    <property type="entry name" value="Acyl_CoA_acyltransferase"/>
</dbReference>
<dbReference type="EMBL" id="JAUOEM010000003">
    <property type="protein sequence ID" value="MDO5987870.1"/>
    <property type="molecule type" value="Genomic_DNA"/>
</dbReference>
<sequence>MEIKRYDSTQKTVWDEFIPKSKNGVFLFYREYLDYHKDRFTDHSLIILKKNKIIALFPANENNNQILSHGGLTFGSLIMSHDVRAAEVLNIFLKIKEYYKELKFTDITYKAVPSIFHKYPSEEDLYALFRMDAKLIRRDISSVVKISNKIRFSESKRQAVTKCIKNEVVVSKNNDFGEYWNLLTSVLAKFDTKPVHTLEEINSLKESFPDNINLFEARKDNILLAGIVVYDFGNVIHTQYMANSQDGRKIGALDFINDSLINEVYKDRDFYSFGISTENQGRVLNEGLIQQKEMMGSRGIAVDFYNISL</sequence>
<keyword evidence="2" id="KW-1185">Reference proteome</keyword>
<gene>
    <name evidence="1" type="ORF">Q4Q39_10700</name>
</gene>
<dbReference type="Gene3D" id="3.40.630.30">
    <property type="match status" value="1"/>
</dbReference>
<organism evidence="1 2">
    <name type="scientific">Flavivirga amylovorans</name>
    <dbReference type="NCBI Taxonomy" id="870486"/>
    <lineage>
        <taxon>Bacteria</taxon>
        <taxon>Pseudomonadati</taxon>
        <taxon>Bacteroidota</taxon>
        <taxon>Flavobacteriia</taxon>
        <taxon>Flavobacteriales</taxon>
        <taxon>Flavobacteriaceae</taxon>
        <taxon>Flavivirga</taxon>
    </lineage>
</organism>
<dbReference type="Proteomes" id="UP001176891">
    <property type="component" value="Unassembled WGS sequence"/>
</dbReference>